<dbReference type="Proteomes" id="UP000836841">
    <property type="component" value="Chromosome 2"/>
</dbReference>
<name>A0AAU9RPU9_THLAR</name>
<sequence length="87" mass="9997">MLLLVFFSLWFQVLYSQVASVSRLFRKHPDIAANFKTKNQLVRTTYMNILLGLVEALNKPPHSLSETELSNARSKLIDLTQADFKLD</sequence>
<organism evidence="2 3">
    <name type="scientific">Thlaspi arvense</name>
    <name type="common">Field penny-cress</name>
    <dbReference type="NCBI Taxonomy" id="13288"/>
    <lineage>
        <taxon>Eukaryota</taxon>
        <taxon>Viridiplantae</taxon>
        <taxon>Streptophyta</taxon>
        <taxon>Embryophyta</taxon>
        <taxon>Tracheophyta</taxon>
        <taxon>Spermatophyta</taxon>
        <taxon>Magnoliopsida</taxon>
        <taxon>eudicotyledons</taxon>
        <taxon>Gunneridae</taxon>
        <taxon>Pentapetalae</taxon>
        <taxon>rosids</taxon>
        <taxon>malvids</taxon>
        <taxon>Brassicales</taxon>
        <taxon>Brassicaceae</taxon>
        <taxon>Thlaspideae</taxon>
        <taxon>Thlaspi</taxon>
    </lineage>
</organism>
<dbReference type="InterPro" id="IPR050804">
    <property type="entry name" value="MCC"/>
</dbReference>
<protein>
    <submittedName>
        <fullName evidence="2">Uncharacterized protein</fullName>
    </submittedName>
</protein>
<feature type="signal peptide" evidence="1">
    <location>
        <begin position="1"/>
        <end position="16"/>
    </location>
</feature>
<evidence type="ECO:0000256" key="1">
    <source>
        <dbReference type="SAM" id="SignalP"/>
    </source>
</evidence>
<dbReference type="PANTHER" id="PTHR46236:SF12">
    <property type="entry name" value="MATH DOMAIN-CONTAINING PROTEIN"/>
    <property type="match status" value="1"/>
</dbReference>
<feature type="non-terminal residue" evidence="2">
    <location>
        <position position="87"/>
    </location>
</feature>
<keyword evidence="1" id="KW-0732">Signal</keyword>
<evidence type="ECO:0000313" key="3">
    <source>
        <dbReference type="Proteomes" id="UP000836841"/>
    </source>
</evidence>
<dbReference type="AlphaFoldDB" id="A0AAU9RPU9"/>
<reference evidence="2 3" key="1">
    <citation type="submission" date="2022-03" db="EMBL/GenBank/DDBJ databases">
        <authorList>
            <person name="Nunn A."/>
            <person name="Chopra R."/>
            <person name="Nunn A."/>
            <person name="Contreras Garrido A."/>
        </authorList>
    </citation>
    <scope>NUCLEOTIDE SEQUENCE [LARGE SCALE GENOMIC DNA]</scope>
</reference>
<dbReference type="PANTHER" id="PTHR46236">
    <property type="entry name" value="TRAF-LIKE SUPERFAMILY PROTEIN"/>
    <property type="match status" value="1"/>
</dbReference>
<accession>A0AAU9RPU9</accession>
<feature type="chain" id="PRO_5043505015" evidence="1">
    <location>
        <begin position="17"/>
        <end position="87"/>
    </location>
</feature>
<keyword evidence="3" id="KW-1185">Reference proteome</keyword>
<proteinExistence type="predicted"/>
<dbReference type="EMBL" id="OU466858">
    <property type="protein sequence ID" value="CAH2047689.1"/>
    <property type="molecule type" value="Genomic_DNA"/>
</dbReference>
<evidence type="ECO:0000313" key="2">
    <source>
        <dbReference type="EMBL" id="CAH2047689.1"/>
    </source>
</evidence>
<gene>
    <name evidence="2" type="ORF">TAV2_LOCUS6218</name>
</gene>